<sequence length="109" mass="12290">MVQPAELRRREQRRLEAEQMIEAAEMVRERGPGGFAGLDRESADALGALLETLAADWRERPPSPRVWEHAARAAQRLVHDPIREPAPQFPGPLPAGYESPLRDKTDYPL</sequence>
<comment type="caution">
    <text evidence="2">The sequence shown here is derived from an EMBL/GenBank/DDBJ whole genome shotgun (WGS) entry which is preliminary data.</text>
</comment>
<feature type="region of interest" description="Disordered" evidence="1">
    <location>
        <begin position="82"/>
        <end position="109"/>
    </location>
</feature>
<proteinExistence type="predicted"/>
<organism evidence="2 3">
    <name type="scientific">Actinomycetospora chlora</name>
    <dbReference type="NCBI Taxonomy" id="663608"/>
    <lineage>
        <taxon>Bacteria</taxon>
        <taxon>Bacillati</taxon>
        <taxon>Actinomycetota</taxon>
        <taxon>Actinomycetes</taxon>
        <taxon>Pseudonocardiales</taxon>
        <taxon>Pseudonocardiaceae</taxon>
        <taxon>Actinomycetospora</taxon>
    </lineage>
</organism>
<dbReference type="EMBL" id="BAABHO010000012">
    <property type="protein sequence ID" value="GAA4785777.1"/>
    <property type="molecule type" value="Genomic_DNA"/>
</dbReference>
<name>A0ABP9ASX2_9PSEU</name>
<evidence type="ECO:0000313" key="3">
    <source>
        <dbReference type="Proteomes" id="UP001500928"/>
    </source>
</evidence>
<feature type="compositionally biased region" description="Basic and acidic residues" evidence="1">
    <location>
        <begin position="100"/>
        <end position="109"/>
    </location>
</feature>
<dbReference type="Proteomes" id="UP001500928">
    <property type="component" value="Unassembled WGS sequence"/>
</dbReference>
<accession>A0ABP9ASX2</accession>
<dbReference type="RefSeq" id="WP_345413603.1">
    <property type="nucleotide sequence ID" value="NZ_BAABHO010000012.1"/>
</dbReference>
<protein>
    <submittedName>
        <fullName evidence="2">Uncharacterized protein</fullName>
    </submittedName>
</protein>
<gene>
    <name evidence="2" type="ORF">GCM10023200_19680</name>
</gene>
<reference evidence="3" key="1">
    <citation type="journal article" date="2019" name="Int. J. Syst. Evol. Microbiol.">
        <title>The Global Catalogue of Microorganisms (GCM) 10K type strain sequencing project: providing services to taxonomists for standard genome sequencing and annotation.</title>
        <authorList>
            <consortium name="The Broad Institute Genomics Platform"/>
            <consortium name="The Broad Institute Genome Sequencing Center for Infectious Disease"/>
            <person name="Wu L."/>
            <person name="Ma J."/>
        </authorList>
    </citation>
    <scope>NUCLEOTIDE SEQUENCE [LARGE SCALE GENOMIC DNA]</scope>
    <source>
        <strain evidence="3">JCM 17979</strain>
    </source>
</reference>
<evidence type="ECO:0000256" key="1">
    <source>
        <dbReference type="SAM" id="MobiDB-lite"/>
    </source>
</evidence>
<evidence type="ECO:0000313" key="2">
    <source>
        <dbReference type="EMBL" id="GAA4785777.1"/>
    </source>
</evidence>
<keyword evidence="3" id="KW-1185">Reference proteome</keyword>